<keyword evidence="14" id="KW-0443">Lipid metabolism</keyword>
<evidence type="ECO:0000256" key="10">
    <source>
        <dbReference type="ARBA" id="ARBA00022679"/>
    </source>
</evidence>
<feature type="transmembrane region" description="Helical" evidence="19">
    <location>
        <begin position="198"/>
        <end position="220"/>
    </location>
</feature>
<evidence type="ECO:0000256" key="6">
    <source>
        <dbReference type="ARBA" id="ARBA00012487"/>
    </source>
</evidence>
<proteinExistence type="inferred from homology"/>
<keyword evidence="9" id="KW-0444">Lipid biosynthesis</keyword>
<dbReference type="GO" id="GO:0016024">
    <property type="term" value="P:CDP-diacylglycerol biosynthetic process"/>
    <property type="evidence" value="ECO:0007669"/>
    <property type="project" value="UniProtKB-UniPathway"/>
</dbReference>
<name>A0A497XDT9_9PROT</name>
<dbReference type="UniPathway" id="UPA00557">
    <property type="reaction ID" value="UER00614"/>
</dbReference>
<feature type="transmembrane region" description="Helical" evidence="19">
    <location>
        <begin position="172"/>
        <end position="192"/>
    </location>
</feature>
<dbReference type="PANTHER" id="PTHR46382">
    <property type="entry name" value="PHOSPHATIDATE CYTIDYLYLTRANSFERASE"/>
    <property type="match status" value="1"/>
</dbReference>
<evidence type="ECO:0000256" key="7">
    <source>
        <dbReference type="ARBA" id="ARBA00019373"/>
    </source>
</evidence>
<comment type="catalytic activity">
    <reaction evidence="1 18">
        <text>a 1,2-diacyl-sn-glycero-3-phosphate + CTP + H(+) = a CDP-1,2-diacyl-sn-glycerol + diphosphate</text>
        <dbReference type="Rhea" id="RHEA:16229"/>
        <dbReference type="ChEBI" id="CHEBI:15378"/>
        <dbReference type="ChEBI" id="CHEBI:33019"/>
        <dbReference type="ChEBI" id="CHEBI:37563"/>
        <dbReference type="ChEBI" id="CHEBI:58332"/>
        <dbReference type="ChEBI" id="CHEBI:58608"/>
        <dbReference type="EC" id="2.7.7.41"/>
    </reaction>
</comment>
<evidence type="ECO:0000256" key="8">
    <source>
        <dbReference type="ARBA" id="ARBA00022475"/>
    </source>
</evidence>
<keyword evidence="15 19" id="KW-0472">Membrane</keyword>
<accession>A0A497XDT9</accession>
<evidence type="ECO:0000256" key="19">
    <source>
        <dbReference type="SAM" id="Phobius"/>
    </source>
</evidence>
<comment type="caution">
    <text evidence="20">The sequence shown here is derived from an EMBL/GenBank/DDBJ whole genome shotgun (WGS) entry which is preliminary data.</text>
</comment>
<feature type="transmembrane region" description="Helical" evidence="19">
    <location>
        <begin position="76"/>
        <end position="95"/>
    </location>
</feature>
<dbReference type="OrthoDB" id="9799199at2"/>
<dbReference type="GO" id="GO:0005886">
    <property type="term" value="C:plasma membrane"/>
    <property type="evidence" value="ECO:0007669"/>
    <property type="project" value="UniProtKB-SubCell"/>
</dbReference>
<evidence type="ECO:0000313" key="20">
    <source>
        <dbReference type="EMBL" id="RLJ65123.1"/>
    </source>
</evidence>
<evidence type="ECO:0000256" key="4">
    <source>
        <dbReference type="ARBA" id="ARBA00005189"/>
    </source>
</evidence>
<dbReference type="AlphaFoldDB" id="A0A497XDT9"/>
<evidence type="ECO:0000256" key="16">
    <source>
        <dbReference type="ARBA" id="ARBA00023209"/>
    </source>
</evidence>
<evidence type="ECO:0000256" key="13">
    <source>
        <dbReference type="ARBA" id="ARBA00022989"/>
    </source>
</evidence>
<comment type="pathway">
    <text evidence="4">Lipid metabolism.</text>
</comment>
<keyword evidence="10 18" id="KW-0808">Transferase</keyword>
<evidence type="ECO:0000256" key="18">
    <source>
        <dbReference type="RuleBase" id="RU003938"/>
    </source>
</evidence>
<dbReference type="InterPro" id="IPR000374">
    <property type="entry name" value="PC_trans"/>
</dbReference>
<keyword evidence="17" id="KW-1208">Phospholipid metabolism</keyword>
<protein>
    <recommendedName>
        <fullName evidence="7 18">Phosphatidate cytidylyltransferase</fullName>
        <ecNumber evidence="6 18">2.7.7.41</ecNumber>
    </recommendedName>
</protein>
<dbReference type="Proteomes" id="UP000268908">
    <property type="component" value="Unassembled WGS sequence"/>
</dbReference>
<feature type="transmembrane region" description="Helical" evidence="19">
    <location>
        <begin position="107"/>
        <end position="126"/>
    </location>
</feature>
<keyword evidence="13 19" id="KW-1133">Transmembrane helix</keyword>
<sequence length="266" mass="28209">MLKARVITALVLVAGLLVVLFLAPAVVAAAAFGLVAALAAWEWAGLMKVDKAGRVFYAGFVVISCLVAGYRPAMTFAGLWLLAAAFWLVLAPLWLRRRWPLAGNDFVGYAVGWTVIVPTWSAMVDLHGRSPWLLLAVMALVWVADIAAYFTGRAFGRRKLAPAISPGKTWEGAYGAVFAVLGYGAIVASTSGRVPAPALLLPAALVLVVLTAVSIVGDLFESLMKRQAEVKDSSQLLPGHGGILDRIDSLTATLPLVALVIFWTSP</sequence>
<evidence type="ECO:0000313" key="21">
    <source>
        <dbReference type="Proteomes" id="UP000268908"/>
    </source>
</evidence>
<reference evidence="20 21" key="1">
    <citation type="submission" date="2018-10" db="EMBL/GenBank/DDBJ databases">
        <title>Genomic Encyclopedia of Type Strains, Phase IV (KMG-IV): sequencing the most valuable type-strain genomes for metagenomic binning, comparative biology and taxonomic classification.</title>
        <authorList>
            <person name="Goeker M."/>
        </authorList>
    </citation>
    <scope>NUCLEOTIDE SEQUENCE [LARGE SCALE GENOMIC DNA]</scope>
    <source>
        <strain evidence="20 21">DSM 26916</strain>
    </source>
</reference>
<evidence type="ECO:0000256" key="3">
    <source>
        <dbReference type="ARBA" id="ARBA00005119"/>
    </source>
</evidence>
<dbReference type="EMBL" id="RCCI01000005">
    <property type="protein sequence ID" value="RLJ65123.1"/>
    <property type="molecule type" value="Genomic_DNA"/>
</dbReference>
<gene>
    <name evidence="20" type="ORF">DFR35_1779</name>
</gene>
<comment type="subcellular location">
    <subcellularLocation>
        <location evidence="2">Cell membrane</location>
        <topology evidence="2">Multi-pass membrane protein</topology>
    </subcellularLocation>
</comment>
<dbReference type="GO" id="GO:0004605">
    <property type="term" value="F:phosphatidate cytidylyltransferase activity"/>
    <property type="evidence" value="ECO:0007669"/>
    <property type="project" value="UniProtKB-EC"/>
</dbReference>
<feature type="transmembrane region" description="Helical" evidence="19">
    <location>
        <begin position="6"/>
        <end position="39"/>
    </location>
</feature>
<evidence type="ECO:0000256" key="15">
    <source>
        <dbReference type="ARBA" id="ARBA00023136"/>
    </source>
</evidence>
<evidence type="ECO:0000256" key="1">
    <source>
        <dbReference type="ARBA" id="ARBA00001698"/>
    </source>
</evidence>
<evidence type="ECO:0000256" key="17">
    <source>
        <dbReference type="ARBA" id="ARBA00023264"/>
    </source>
</evidence>
<keyword evidence="8" id="KW-1003">Cell membrane</keyword>
<keyword evidence="16" id="KW-0594">Phospholipid biosynthesis</keyword>
<keyword evidence="12 18" id="KW-0548">Nucleotidyltransferase</keyword>
<evidence type="ECO:0000256" key="12">
    <source>
        <dbReference type="ARBA" id="ARBA00022695"/>
    </source>
</evidence>
<comment type="pathway">
    <text evidence="3 18">Phospholipid metabolism; CDP-diacylglycerol biosynthesis; CDP-diacylglycerol from sn-glycerol 3-phosphate: step 3/3.</text>
</comment>
<evidence type="ECO:0000256" key="11">
    <source>
        <dbReference type="ARBA" id="ARBA00022692"/>
    </source>
</evidence>
<dbReference type="PANTHER" id="PTHR46382:SF1">
    <property type="entry name" value="PHOSPHATIDATE CYTIDYLYLTRANSFERASE"/>
    <property type="match status" value="1"/>
</dbReference>
<dbReference type="Pfam" id="PF01148">
    <property type="entry name" value="CTP_transf_1"/>
    <property type="match status" value="1"/>
</dbReference>
<feature type="transmembrane region" description="Helical" evidence="19">
    <location>
        <begin position="132"/>
        <end position="151"/>
    </location>
</feature>
<comment type="similarity">
    <text evidence="5 18">Belongs to the CDS family.</text>
</comment>
<organism evidence="20 21">
    <name type="scientific">Sulfurisoma sediminicola</name>
    <dbReference type="NCBI Taxonomy" id="1381557"/>
    <lineage>
        <taxon>Bacteria</taxon>
        <taxon>Pseudomonadati</taxon>
        <taxon>Pseudomonadota</taxon>
        <taxon>Betaproteobacteria</taxon>
        <taxon>Nitrosomonadales</taxon>
        <taxon>Sterolibacteriaceae</taxon>
        <taxon>Sulfurisoma</taxon>
    </lineage>
</organism>
<dbReference type="EC" id="2.7.7.41" evidence="6 18"/>
<dbReference type="PROSITE" id="PS01315">
    <property type="entry name" value="CDS"/>
    <property type="match status" value="1"/>
</dbReference>
<evidence type="ECO:0000256" key="2">
    <source>
        <dbReference type="ARBA" id="ARBA00004651"/>
    </source>
</evidence>
<dbReference type="RefSeq" id="WP_121241714.1">
    <property type="nucleotide sequence ID" value="NZ_BHVV01000008.1"/>
</dbReference>
<evidence type="ECO:0000256" key="9">
    <source>
        <dbReference type="ARBA" id="ARBA00022516"/>
    </source>
</evidence>
<keyword evidence="11 18" id="KW-0812">Transmembrane</keyword>
<keyword evidence="21" id="KW-1185">Reference proteome</keyword>
<evidence type="ECO:0000256" key="5">
    <source>
        <dbReference type="ARBA" id="ARBA00010185"/>
    </source>
</evidence>
<evidence type="ECO:0000256" key="14">
    <source>
        <dbReference type="ARBA" id="ARBA00023098"/>
    </source>
</evidence>